<evidence type="ECO:0000259" key="1">
    <source>
        <dbReference type="PROSITE" id="PS51071"/>
    </source>
</evidence>
<dbReference type="InterPro" id="IPR000281">
    <property type="entry name" value="HTH_RpiR"/>
</dbReference>
<dbReference type="Gene3D" id="1.10.10.10">
    <property type="entry name" value="Winged helix-like DNA-binding domain superfamily/Winged helix DNA-binding domain"/>
    <property type="match status" value="1"/>
</dbReference>
<dbReference type="GO" id="GO:0003700">
    <property type="term" value="F:DNA-binding transcription factor activity"/>
    <property type="evidence" value="ECO:0007669"/>
    <property type="project" value="InterPro"/>
</dbReference>
<dbReference type="Pfam" id="PF01418">
    <property type="entry name" value="HTH_6"/>
    <property type="match status" value="1"/>
</dbReference>
<keyword evidence="3" id="KW-1185">Reference proteome</keyword>
<dbReference type="Gene3D" id="3.40.50.10490">
    <property type="entry name" value="Glucose-6-phosphate isomerase like protein, domain 1"/>
    <property type="match status" value="1"/>
</dbReference>
<gene>
    <name evidence="2" type="ORF">H4O21_17085</name>
</gene>
<evidence type="ECO:0000313" key="2">
    <source>
        <dbReference type="EMBL" id="MBB1488321.1"/>
    </source>
</evidence>
<dbReference type="SUPFAM" id="SSF46689">
    <property type="entry name" value="Homeodomain-like"/>
    <property type="match status" value="1"/>
</dbReference>
<dbReference type="InterPro" id="IPR009057">
    <property type="entry name" value="Homeodomain-like_sf"/>
</dbReference>
<dbReference type="Proteomes" id="UP000565262">
    <property type="component" value="Unassembled WGS sequence"/>
</dbReference>
<feature type="domain" description="HTH rpiR-type" evidence="1">
    <location>
        <begin position="2"/>
        <end position="78"/>
    </location>
</feature>
<evidence type="ECO:0000313" key="3">
    <source>
        <dbReference type="Proteomes" id="UP000565262"/>
    </source>
</evidence>
<dbReference type="GO" id="GO:1901135">
    <property type="term" value="P:carbohydrate derivative metabolic process"/>
    <property type="evidence" value="ECO:0007669"/>
    <property type="project" value="InterPro"/>
</dbReference>
<dbReference type="InterPro" id="IPR001347">
    <property type="entry name" value="SIS_dom"/>
</dbReference>
<dbReference type="PROSITE" id="PS51071">
    <property type="entry name" value="HTH_RPIR"/>
    <property type="match status" value="1"/>
</dbReference>
<reference evidence="2 3" key="1">
    <citation type="submission" date="2020-08" db="EMBL/GenBank/DDBJ databases">
        <title>Oceanospirillum sp. nov. isolated from marine sediment.</title>
        <authorList>
            <person name="Ji X."/>
        </authorList>
    </citation>
    <scope>NUCLEOTIDE SEQUENCE [LARGE SCALE GENOMIC DNA]</scope>
    <source>
        <strain evidence="2 3">D5</strain>
    </source>
</reference>
<dbReference type="InterPro" id="IPR036388">
    <property type="entry name" value="WH-like_DNA-bd_sf"/>
</dbReference>
<dbReference type="PANTHER" id="PTHR30514">
    <property type="entry name" value="GLUCOKINASE"/>
    <property type="match status" value="1"/>
</dbReference>
<dbReference type="RefSeq" id="WP_182810085.1">
    <property type="nucleotide sequence ID" value="NZ_JACJFM010000026.1"/>
</dbReference>
<dbReference type="AlphaFoldDB" id="A0A839ITP8"/>
<dbReference type="Pfam" id="PF01380">
    <property type="entry name" value="SIS"/>
    <property type="match status" value="1"/>
</dbReference>
<dbReference type="InterPro" id="IPR047640">
    <property type="entry name" value="RpiR-like"/>
</dbReference>
<sequence length="278" mass="31883">MADLIEIIQREYSEFSPSERRIANFILSHQDDLATYNSVELSKECQTSKATISRLFKRLGFQSFRDARNAMRDLRRSGVPVARDASLSDESLTSQHFASEIHNIERLQSLLQHQPLDQIVNALLQAEKIAVIGFRNAYPVALHFRQQLIQCREQVNLLPQPGQTLGEDLVDYDDSDLLVVMAFHRRPEMTKRLIQVLSDHPSRVIIFAEENSGLNCRGTDWLFEIPLDTVSAFDSYALPMSMVSLLSNQVFHRHLDKGQTRVRAINELYDELNELDLS</sequence>
<name>A0A839ITP8_9GAMM</name>
<organism evidence="2 3">
    <name type="scientific">Oceanospirillum sediminis</name>
    <dbReference type="NCBI Taxonomy" id="2760088"/>
    <lineage>
        <taxon>Bacteria</taxon>
        <taxon>Pseudomonadati</taxon>
        <taxon>Pseudomonadota</taxon>
        <taxon>Gammaproteobacteria</taxon>
        <taxon>Oceanospirillales</taxon>
        <taxon>Oceanospirillaceae</taxon>
        <taxon>Oceanospirillum</taxon>
    </lineage>
</organism>
<protein>
    <submittedName>
        <fullName evidence="2">MurR/RpiR family transcriptional regulator</fullName>
    </submittedName>
</protein>
<dbReference type="InterPro" id="IPR046348">
    <property type="entry name" value="SIS_dom_sf"/>
</dbReference>
<comment type="caution">
    <text evidence="2">The sequence shown here is derived from an EMBL/GenBank/DDBJ whole genome shotgun (WGS) entry which is preliminary data.</text>
</comment>
<dbReference type="GO" id="GO:0003677">
    <property type="term" value="F:DNA binding"/>
    <property type="evidence" value="ECO:0007669"/>
    <property type="project" value="InterPro"/>
</dbReference>
<dbReference type="SUPFAM" id="SSF53697">
    <property type="entry name" value="SIS domain"/>
    <property type="match status" value="1"/>
</dbReference>
<dbReference type="EMBL" id="JACJFM010000026">
    <property type="protein sequence ID" value="MBB1488321.1"/>
    <property type="molecule type" value="Genomic_DNA"/>
</dbReference>
<proteinExistence type="predicted"/>
<accession>A0A839ITP8</accession>
<dbReference type="PANTHER" id="PTHR30514:SF18">
    <property type="entry name" value="RPIR-FAMILY TRANSCRIPTIONAL REGULATOR"/>
    <property type="match status" value="1"/>
</dbReference>
<dbReference type="GO" id="GO:0097367">
    <property type="term" value="F:carbohydrate derivative binding"/>
    <property type="evidence" value="ECO:0007669"/>
    <property type="project" value="InterPro"/>
</dbReference>